<evidence type="ECO:0000256" key="3">
    <source>
        <dbReference type="ARBA" id="ARBA00022723"/>
    </source>
</evidence>
<feature type="domain" description="C2H2-type" evidence="12">
    <location>
        <begin position="30"/>
        <end position="52"/>
    </location>
</feature>
<feature type="domain" description="C2H2-type" evidence="12">
    <location>
        <begin position="102"/>
        <end position="129"/>
    </location>
</feature>
<keyword evidence="5 11" id="KW-0863">Zinc-finger</keyword>
<keyword evidence="8" id="KW-0238">DNA-binding</keyword>
<evidence type="ECO:0000256" key="6">
    <source>
        <dbReference type="ARBA" id="ARBA00022833"/>
    </source>
</evidence>
<dbReference type="Pfam" id="PF00096">
    <property type="entry name" value="zf-C2H2"/>
    <property type="match status" value="1"/>
</dbReference>
<keyword evidence="14" id="KW-1185">Reference proteome</keyword>
<dbReference type="EMBL" id="VXIV02000634">
    <property type="protein sequence ID" value="KAF6037022.1"/>
    <property type="molecule type" value="Genomic_DNA"/>
</dbReference>
<proteinExistence type="inferred from homology"/>
<protein>
    <recommendedName>
        <fullName evidence="12">C2H2-type domain-containing protein</fullName>
    </recommendedName>
</protein>
<name>A0A7J7KEE7_BUGNE</name>
<evidence type="ECO:0000256" key="10">
    <source>
        <dbReference type="ARBA" id="ARBA00023242"/>
    </source>
</evidence>
<dbReference type="FunFam" id="3.30.160.60:FF:001289">
    <property type="entry name" value="Zinc finger protein 574"/>
    <property type="match status" value="1"/>
</dbReference>
<evidence type="ECO:0000256" key="5">
    <source>
        <dbReference type="ARBA" id="ARBA00022771"/>
    </source>
</evidence>
<accession>A0A7J7KEE7</accession>
<dbReference type="InterPro" id="IPR013087">
    <property type="entry name" value="Znf_C2H2_type"/>
</dbReference>
<comment type="caution">
    <text evidence="13">The sequence shown here is derived from an EMBL/GenBank/DDBJ whole genome shotgun (WGS) entry which is preliminary data.</text>
</comment>
<evidence type="ECO:0000256" key="4">
    <source>
        <dbReference type="ARBA" id="ARBA00022737"/>
    </source>
</evidence>
<dbReference type="Proteomes" id="UP000593567">
    <property type="component" value="Unassembled WGS sequence"/>
</dbReference>
<feature type="domain" description="C2H2-type" evidence="12">
    <location>
        <begin position="73"/>
        <end position="101"/>
    </location>
</feature>
<reference evidence="13" key="1">
    <citation type="submission" date="2020-06" db="EMBL/GenBank/DDBJ databases">
        <title>Draft genome of Bugula neritina, a colonial animal packing powerful symbionts and potential medicines.</title>
        <authorList>
            <person name="Rayko M."/>
        </authorList>
    </citation>
    <scope>NUCLEOTIDE SEQUENCE [LARGE SCALE GENOMIC DNA]</scope>
    <source>
        <strain evidence="13">Kwan_BN1</strain>
    </source>
</reference>
<dbReference type="PANTHER" id="PTHR24409">
    <property type="entry name" value="ZINC FINGER PROTEIN 142"/>
    <property type="match status" value="1"/>
</dbReference>
<dbReference type="Pfam" id="PF12874">
    <property type="entry name" value="zf-met"/>
    <property type="match status" value="1"/>
</dbReference>
<dbReference type="GO" id="GO:0005634">
    <property type="term" value="C:nucleus"/>
    <property type="evidence" value="ECO:0007669"/>
    <property type="project" value="UniProtKB-SubCell"/>
</dbReference>
<dbReference type="SUPFAM" id="SSF57667">
    <property type="entry name" value="beta-beta-alpha zinc fingers"/>
    <property type="match status" value="4"/>
</dbReference>
<evidence type="ECO:0000313" key="13">
    <source>
        <dbReference type="EMBL" id="KAF6037022.1"/>
    </source>
</evidence>
<dbReference type="PROSITE" id="PS50157">
    <property type="entry name" value="ZINC_FINGER_C2H2_2"/>
    <property type="match status" value="5"/>
</dbReference>
<evidence type="ECO:0000256" key="1">
    <source>
        <dbReference type="ARBA" id="ARBA00004123"/>
    </source>
</evidence>
<evidence type="ECO:0000259" key="12">
    <source>
        <dbReference type="PROSITE" id="PS50157"/>
    </source>
</evidence>
<evidence type="ECO:0000256" key="9">
    <source>
        <dbReference type="ARBA" id="ARBA00023163"/>
    </source>
</evidence>
<keyword evidence="7" id="KW-0805">Transcription regulation</keyword>
<gene>
    <name evidence="13" type="ORF">EB796_004666</name>
</gene>
<comment type="subcellular location">
    <subcellularLocation>
        <location evidence="1">Nucleus</location>
    </subcellularLocation>
</comment>
<dbReference type="SMART" id="SM00355">
    <property type="entry name" value="ZnF_C2H2"/>
    <property type="match status" value="7"/>
</dbReference>
<keyword evidence="6" id="KW-0862">Zinc</keyword>
<dbReference type="OrthoDB" id="5876240at2759"/>
<feature type="domain" description="C2H2-type" evidence="12">
    <location>
        <begin position="2"/>
        <end position="29"/>
    </location>
</feature>
<dbReference type="AlphaFoldDB" id="A0A7J7KEE7"/>
<dbReference type="FunFam" id="3.30.160.60:FF:001370">
    <property type="entry name" value="Zinc finger protein"/>
    <property type="match status" value="1"/>
</dbReference>
<keyword evidence="3" id="KW-0479">Metal-binding</keyword>
<keyword evidence="10" id="KW-0539">Nucleus</keyword>
<feature type="domain" description="C2H2-type" evidence="12">
    <location>
        <begin position="130"/>
        <end position="157"/>
    </location>
</feature>
<dbReference type="Gene3D" id="3.30.160.60">
    <property type="entry name" value="Classic Zinc Finger"/>
    <property type="match status" value="5"/>
</dbReference>
<dbReference type="PROSITE" id="PS00028">
    <property type="entry name" value="ZINC_FINGER_C2H2_1"/>
    <property type="match status" value="3"/>
</dbReference>
<evidence type="ECO:0000256" key="7">
    <source>
        <dbReference type="ARBA" id="ARBA00023015"/>
    </source>
</evidence>
<dbReference type="GO" id="GO:0000981">
    <property type="term" value="F:DNA-binding transcription factor activity, RNA polymerase II-specific"/>
    <property type="evidence" value="ECO:0007669"/>
    <property type="project" value="TreeGrafter"/>
</dbReference>
<dbReference type="InterPro" id="IPR036236">
    <property type="entry name" value="Znf_C2H2_sf"/>
</dbReference>
<evidence type="ECO:0000256" key="2">
    <source>
        <dbReference type="ARBA" id="ARBA00006991"/>
    </source>
</evidence>
<dbReference type="PANTHER" id="PTHR24409:SF295">
    <property type="entry name" value="AZ2-RELATED"/>
    <property type="match status" value="1"/>
</dbReference>
<keyword evidence="9" id="KW-0804">Transcription</keyword>
<organism evidence="13 14">
    <name type="scientific">Bugula neritina</name>
    <name type="common">Brown bryozoan</name>
    <name type="synonym">Sertularia neritina</name>
    <dbReference type="NCBI Taxonomy" id="10212"/>
    <lineage>
        <taxon>Eukaryota</taxon>
        <taxon>Metazoa</taxon>
        <taxon>Spiralia</taxon>
        <taxon>Lophotrochozoa</taxon>
        <taxon>Bryozoa</taxon>
        <taxon>Gymnolaemata</taxon>
        <taxon>Cheilostomatida</taxon>
        <taxon>Flustrina</taxon>
        <taxon>Buguloidea</taxon>
        <taxon>Bugulidae</taxon>
        <taxon>Bugula</taxon>
    </lineage>
</organism>
<evidence type="ECO:0000256" key="8">
    <source>
        <dbReference type="ARBA" id="ARBA00023125"/>
    </source>
</evidence>
<dbReference type="GO" id="GO:0008270">
    <property type="term" value="F:zinc ion binding"/>
    <property type="evidence" value="ECO:0007669"/>
    <property type="project" value="UniProtKB-KW"/>
</dbReference>
<dbReference type="FunFam" id="3.30.160.60:FF:000882">
    <property type="entry name" value="Predicted gene, 21060"/>
    <property type="match status" value="1"/>
</dbReference>
<evidence type="ECO:0000256" key="11">
    <source>
        <dbReference type="PROSITE-ProRule" id="PRU00042"/>
    </source>
</evidence>
<keyword evidence="4" id="KW-0677">Repeat</keyword>
<evidence type="ECO:0000313" key="14">
    <source>
        <dbReference type="Proteomes" id="UP000593567"/>
    </source>
</evidence>
<comment type="similarity">
    <text evidence="2">Belongs to the krueppel C2H2-type zinc-finger protein family.</text>
</comment>
<sequence length="391" mass="43045">MLACDQCDYRATVKSKLLIHQQTHGSEKPFVCEICQKGFKQQAQLKNHSLVHVAGVDVKEKESMSGRHWFVQVACGICKRTFANQKSLQCHIEAVHEKLKPFTCKFCGHKAARKAMMQLHMRTHTGEKPFKCDQCDYVTGDHNSMRRHRMRHSGDKPYKCPHCAYACIQAVSLKLHLKSKHPASDRCFSCPKCPYRTVNKTLFGNHLRDHEIGLIDESLLVPSTEYAQGHAEGAGNFSIKLGAIHDLTNGSANVTQLICSALNAIAPSLSEDGEMLPENIETTIETILVVHGGLKSHKVSFQIPATATKNARTAEVVVQEQVSTPMQEMDTLQAAAMESQIPTETIEMPGGDSNSTPSLVINSEHQIQQDANMQGSTANMELSAAANTCPG</sequence>
<dbReference type="FunFam" id="3.30.160.60:FF:000446">
    <property type="entry name" value="Zinc finger protein"/>
    <property type="match status" value="1"/>
</dbReference>
<dbReference type="GO" id="GO:0000977">
    <property type="term" value="F:RNA polymerase II transcription regulatory region sequence-specific DNA binding"/>
    <property type="evidence" value="ECO:0007669"/>
    <property type="project" value="TreeGrafter"/>
</dbReference>